<protein>
    <submittedName>
        <fullName evidence="1">Uncharacterized protein</fullName>
    </submittedName>
</protein>
<dbReference type="Proteomes" id="UP000439903">
    <property type="component" value="Unassembled WGS sequence"/>
</dbReference>
<accession>A0A8H3XMC7</accession>
<dbReference type="Gene3D" id="3.80.10.10">
    <property type="entry name" value="Ribonuclease Inhibitor"/>
    <property type="match status" value="1"/>
</dbReference>
<organism evidence="1 2">
    <name type="scientific">Gigaspora margarita</name>
    <dbReference type="NCBI Taxonomy" id="4874"/>
    <lineage>
        <taxon>Eukaryota</taxon>
        <taxon>Fungi</taxon>
        <taxon>Fungi incertae sedis</taxon>
        <taxon>Mucoromycota</taxon>
        <taxon>Glomeromycotina</taxon>
        <taxon>Glomeromycetes</taxon>
        <taxon>Diversisporales</taxon>
        <taxon>Gigasporaceae</taxon>
        <taxon>Gigaspora</taxon>
    </lineage>
</organism>
<gene>
    <name evidence="1" type="ORF">F8M41_025008</name>
</gene>
<name>A0A8H3XMC7_GIGMA</name>
<evidence type="ECO:0000313" key="1">
    <source>
        <dbReference type="EMBL" id="KAF0472436.1"/>
    </source>
</evidence>
<dbReference type="InterPro" id="IPR032675">
    <property type="entry name" value="LRR_dom_sf"/>
</dbReference>
<keyword evidence="2" id="KW-1185">Reference proteome</keyword>
<dbReference type="AlphaFoldDB" id="A0A8H3XMC7"/>
<sequence>MVNANEWLNSKIPLDQRTRVTHLHIYKECQSGHVTHQDGCNYCNGKIPSQYSGPQHYRFYSTVLEGELDLNDFINLRQLYIISTGQDQDQQQQLTDLRIDKCNKLTDLQISNNPISNITIEEPKRLESQVEKSNSIKSSNLDDIKLATKKMKKENLENQVILIKNKLGFLP</sequence>
<proteinExistence type="predicted"/>
<evidence type="ECO:0000313" key="2">
    <source>
        <dbReference type="Proteomes" id="UP000439903"/>
    </source>
</evidence>
<reference evidence="1 2" key="1">
    <citation type="journal article" date="2019" name="Environ. Microbiol.">
        <title>At the nexus of three kingdoms: the genome of the mycorrhizal fungus Gigaspora margarita provides insights into plant, endobacterial and fungal interactions.</title>
        <authorList>
            <person name="Venice F."/>
            <person name="Ghignone S."/>
            <person name="Salvioli di Fossalunga A."/>
            <person name="Amselem J."/>
            <person name="Novero M."/>
            <person name="Xianan X."/>
            <person name="Sedzielewska Toro K."/>
            <person name="Morin E."/>
            <person name="Lipzen A."/>
            <person name="Grigoriev I.V."/>
            <person name="Henrissat B."/>
            <person name="Martin F.M."/>
            <person name="Bonfante P."/>
        </authorList>
    </citation>
    <scope>NUCLEOTIDE SEQUENCE [LARGE SCALE GENOMIC DNA]</scope>
    <source>
        <strain evidence="1 2">BEG34</strain>
    </source>
</reference>
<dbReference type="OrthoDB" id="10310342at2759"/>
<dbReference type="EMBL" id="WTPW01000876">
    <property type="protein sequence ID" value="KAF0472436.1"/>
    <property type="molecule type" value="Genomic_DNA"/>
</dbReference>
<comment type="caution">
    <text evidence="1">The sequence shown here is derived from an EMBL/GenBank/DDBJ whole genome shotgun (WGS) entry which is preliminary data.</text>
</comment>